<dbReference type="PANTHER" id="PTHR43630:SF1">
    <property type="entry name" value="POLY-BETA-1,6-N-ACETYL-D-GLUCOSAMINE SYNTHASE"/>
    <property type="match status" value="1"/>
</dbReference>
<keyword evidence="4" id="KW-1133">Transmembrane helix</keyword>
<proteinExistence type="inferred from homology"/>
<evidence type="ECO:0000259" key="5">
    <source>
        <dbReference type="Pfam" id="PF05157"/>
    </source>
</evidence>
<organism evidence="6 7">
    <name type="scientific">Tritonibacter mobilis F1926</name>
    <dbReference type="NCBI Taxonomy" id="1265309"/>
    <lineage>
        <taxon>Bacteria</taxon>
        <taxon>Pseudomonadati</taxon>
        <taxon>Pseudomonadota</taxon>
        <taxon>Alphaproteobacteria</taxon>
        <taxon>Rhodobacterales</taxon>
        <taxon>Paracoccaceae</taxon>
        <taxon>Tritonibacter</taxon>
    </lineage>
</organism>
<dbReference type="PANTHER" id="PTHR43630">
    <property type="entry name" value="POLY-BETA-1,6-N-ACETYL-D-GLUCOSAMINE SYNTHASE"/>
    <property type="match status" value="1"/>
</dbReference>
<evidence type="ECO:0000256" key="2">
    <source>
        <dbReference type="ARBA" id="ARBA00022676"/>
    </source>
</evidence>
<dbReference type="InterPro" id="IPR007831">
    <property type="entry name" value="T2SS_GspE_N"/>
</dbReference>
<accession>A0A1B0ZZB4</accession>
<dbReference type="KEGG" id="rmb:K529_002400"/>
<feature type="transmembrane region" description="Helical" evidence="4">
    <location>
        <begin position="160"/>
        <end position="178"/>
    </location>
</feature>
<keyword evidence="4" id="KW-0472">Membrane</keyword>
<gene>
    <name evidence="6" type="ORF">K529_002400</name>
</gene>
<dbReference type="Gene3D" id="3.90.550.10">
    <property type="entry name" value="Spore Coat Polysaccharide Biosynthesis Protein SpsA, Chain A"/>
    <property type="match status" value="1"/>
</dbReference>
<dbReference type="GeneID" id="28248646"/>
<evidence type="ECO:0000256" key="4">
    <source>
        <dbReference type="SAM" id="Phobius"/>
    </source>
</evidence>
<dbReference type="RefSeq" id="WP_005618661.1">
    <property type="nucleotide sequence ID" value="NZ_CP015230.1"/>
</dbReference>
<feature type="domain" description="Type II secretion system protein GspE N-terminal" evidence="5">
    <location>
        <begin position="59"/>
        <end position="139"/>
    </location>
</feature>
<dbReference type="AlphaFoldDB" id="A0A1B0ZZB4"/>
<reference evidence="6 7" key="1">
    <citation type="journal article" date="2016" name="ISME J.">
        <title>Global occurrence and heterogeneity of the Roseobacter-clade species Ruegeria mobilis.</title>
        <authorList>
            <person name="Sonnenschein E."/>
            <person name="Gram L."/>
        </authorList>
    </citation>
    <scope>NUCLEOTIDE SEQUENCE [LARGE SCALE GENOMIC DNA]</scope>
    <source>
        <strain evidence="6 7">F1926</strain>
    </source>
</reference>
<dbReference type="EMBL" id="CP015230">
    <property type="protein sequence ID" value="ANP39606.1"/>
    <property type="molecule type" value="Genomic_DNA"/>
</dbReference>
<feature type="transmembrane region" description="Helical" evidence="4">
    <location>
        <begin position="518"/>
        <end position="537"/>
    </location>
</feature>
<sequence>MGKNQMDLHRSSRVLYRRSARPGSLRDPPSSLDLGNLHQQHLENIARLENTRRAAQLQRIGTERPDQDILALRPPAFWLRHQAVPLETLGHTALILMADPTGLPELKQELAGNFHDLVPIPTPAAEIEATLLQVFRQKMTQAASNSVSPALSCRTFDYQAARAPAFAIAALFVLFALLVPQVVIAFLAFGALLTLVLFTTLRITGLLAARRANQPKIEPQNAAPMISMLVPLYREAEIGKHLLRRLCRLTYPRARMEVLLVLEESDEVTRNAVKCADLPDWFRVVEVPGEGSLTTKPRAMNYALNFCHGEIIGIWDAEDAPEPDQLEIAAQAFSHAPPEVACFQGVLDFYNPTRNLISRCFTLEYAGWFRVLLQGIARLGLVVPLGGTTLFIRRDALENLGAWDAHNVTEDADLGVRLARAGYRTEMLPTTTYEEANSRITPWIKQRSRWLKGFMMTYLVHMRAPKQLLRDIGWWRFLGVQAFFLGTLGQFLLAPVLWSFWLVALGLPHPLEGALPPGALHVTAGALVVFEVLNFCIWISGARASGRPLLAFCAPLMPLYFALGCFAAYKALWEVFAAPFFWDKTAHGDHGGTAEE</sequence>
<keyword evidence="4" id="KW-0812">Transmembrane</keyword>
<comment type="similarity">
    <text evidence="1">Belongs to the glycosyltransferase 2 family.</text>
</comment>
<keyword evidence="3 6" id="KW-0808">Transferase</keyword>
<protein>
    <submittedName>
        <fullName evidence="6">Glycosyl transferase</fullName>
    </submittedName>
</protein>
<dbReference type="InterPro" id="IPR037257">
    <property type="entry name" value="T2SS_E_N_sf"/>
</dbReference>
<feature type="transmembrane region" description="Helical" evidence="4">
    <location>
        <begin position="184"/>
        <end position="209"/>
    </location>
</feature>
<dbReference type="Pfam" id="PF05157">
    <property type="entry name" value="MshEN"/>
    <property type="match status" value="1"/>
</dbReference>
<evidence type="ECO:0000256" key="3">
    <source>
        <dbReference type="ARBA" id="ARBA00022679"/>
    </source>
</evidence>
<keyword evidence="2" id="KW-0328">Glycosyltransferase</keyword>
<dbReference type="GO" id="GO:0016757">
    <property type="term" value="F:glycosyltransferase activity"/>
    <property type="evidence" value="ECO:0007669"/>
    <property type="project" value="UniProtKB-KW"/>
</dbReference>
<evidence type="ECO:0000313" key="7">
    <source>
        <dbReference type="Proteomes" id="UP000013243"/>
    </source>
</evidence>
<dbReference type="Proteomes" id="UP000013243">
    <property type="component" value="Chromosome"/>
</dbReference>
<evidence type="ECO:0000256" key="1">
    <source>
        <dbReference type="ARBA" id="ARBA00006739"/>
    </source>
</evidence>
<dbReference type="OrthoDB" id="7431422at2"/>
<feature type="transmembrane region" description="Helical" evidence="4">
    <location>
        <begin position="473"/>
        <end position="498"/>
    </location>
</feature>
<dbReference type="SUPFAM" id="SSF160246">
    <property type="entry name" value="EspE N-terminal domain-like"/>
    <property type="match status" value="1"/>
</dbReference>
<dbReference type="STRING" id="1265309.K529_002400"/>
<feature type="transmembrane region" description="Helical" evidence="4">
    <location>
        <begin position="549"/>
        <end position="569"/>
    </location>
</feature>
<evidence type="ECO:0000313" key="6">
    <source>
        <dbReference type="EMBL" id="ANP39606.1"/>
    </source>
</evidence>
<dbReference type="InterPro" id="IPR029044">
    <property type="entry name" value="Nucleotide-diphossugar_trans"/>
</dbReference>
<dbReference type="Pfam" id="PF13641">
    <property type="entry name" value="Glyco_tranf_2_3"/>
    <property type="match status" value="1"/>
</dbReference>
<dbReference type="SUPFAM" id="SSF53448">
    <property type="entry name" value="Nucleotide-diphospho-sugar transferases"/>
    <property type="match status" value="1"/>
</dbReference>
<name>A0A1B0ZZB4_9RHOB</name>